<proteinExistence type="predicted"/>
<dbReference type="AlphaFoldDB" id="A0A1S9NAE8"/>
<comment type="caution">
    <text evidence="1">The sequence shown here is derived from an EMBL/GenBank/DDBJ whole genome shotgun (WGS) entry which is preliminary data.</text>
</comment>
<sequence>MKFENDYCYDDISILYDKCKKFLYYHVLLTIKDGSMFDGIIKNVNTNRIIVLVGKNIIEPKPKNIHNQQRQYNQNDNIIQIYRRFDPQSIPLNALTGLYLLPYPFISPQYPFYPFHPAYHLYYPTH</sequence>
<dbReference type="Proteomes" id="UP000190959">
    <property type="component" value="Unassembled WGS sequence"/>
</dbReference>
<evidence type="ECO:0000313" key="1">
    <source>
        <dbReference type="EMBL" id="OOP74293.1"/>
    </source>
</evidence>
<protein>
    <submittedName>
        <fullName evidence="1">Uncharacterized protein</fullName>
    </submittedName>
</protein>
<dbReference type="RefSeq" id="WP_078115096.1">
    <property type="nucleotide sequence ID" value="NZ_MWMH01000002.1"/>
</dbReference>
<organism evidence="1 2">
    <name type="scientific">Clostridium beijerinckii</name>
    <name type="common">Clostridium MP</name>
    <dbReference type="NCBI Taxonomy" id="1520"/>
    <lineage>
        <taxon>Bacteria</taxon>
        <taxon>Bacillati</taxon>
        <taxon>Bacillota</taxon>
        <taxon>Clostridia</taxon>
        <taxon>Eubacteriales</taxon>
        <taxon>Clostridiaceae</taxon>
        <taxon>Clostridium</taxon>
    </lineage>
</organism>
<name>A0A1S9NAE8_CLOBE</name>
<gene>
    <name evidence="1" type="ORF">CBEIBR21_07315</name>
</gene>
<reference evidence="1 2" key="1">
    <citation type="submission" date="2017-02" db="EMBL/GenBank/DDBJ databases">
        <title>Genome sequence of Clostridium beijerinckii Br21.</title>
        <authorList>
            <person name="Fonseca B.C."/>
            <person name="Guazzaroni M.E."/>
            <person name="Riano-Pachon D.M."/>
            <person name="Reginatto V."/>
        </authorList>
    </citation>
    <scope>NUCLEOTIDE SEQUENCE [LARGE SCALE GENOMIC DNA]</scope>
    <source>
        <strain evidence="1 2">Br21</strain>
    </source>
</reference>
<evidence type="ECO:0000313" key="2">
    <source>
        <dbReference type="Proteomes" id="UP000190959"/>
    </source>
</evidence>
<accession>A0A1S9NAE8</accession>
<dbReference type="EMBL" id="MWMH01000002">
    <property type="protein sequence ID" value="OOP74293.1"/>
    <property type="molecule type" value="Genomic_DNA"/>
</dbReference>